<evidence type="ECO:0000256" key="11">
    <source>
        <dbReference type="ARBA" id="ARBA00023187"/>
    </source>
</evidence>
<dbReference type="FunFam" id="3.40.50.300:FF:000254">
    <property type="entry name" value="U5 small nuclear ribonucleoprotein helicase"/>
    <property type="match status" value="1"/>
</dbReference>
<dbReference type="FunFam" id="3.40.50.300:FF:003287">
    <property type="entry name" value="U5 small nuclear ribonucleoprotein 200 kDa helicase"/>
    <property type="match status" value="1"/>
</dbReference>
<dbReference type="FunFam" id="1.10.150.20:FF:000004">
    <property type="entry name" value="U5 small nuclear ribonucleoprotein helicase"/>
    <property type="match status" value="1"/>
</dbReference>
<dbReference type="FunFam" id="3.40.50.300:FF:000062">
    <property type="entry name" value="U5 small nuclear ribonucleoprotein helicase"/>
    <property type="match status" value="1"/>
</dbReference>
<evidence type="ECO:0000256" key="16">
    <source>
        <dbReference type="SAM" id="MobiDB-lite"/>
    </source>
</evidence>
<evidence type="ECO:0000313" key="19">
    <source>
        <dbReference type="Proteomes" id="UP000492821"/>
    </source>
</evidence>
<dbReference type="PIRSF" id="PIRSF039073">
    <property type="entry name" value="BRR2"/>
    <property type="match status" value="1"/>
</dbReference>
<dbReference type="SUPFAM" id="SSF46785">
    <property type="entry name" value="Winged helix' DNA-binding domain"/>
    <property type="match status" value="2"/>
</dbReference>
<comment type="subcellular location">
    <subcellularLocation>
        <location evidence="1">Nucleus</location>
    </subcellularLocation>
</comment>
<feature type="region of interest" description="Disordered" evidence="16">
    <location>
        <begin position="370"/>
        <end position="389"/>
    </location>
</feature>
<keyword evidence="9" id="KW-0347">Helicase</keyword>
<dbReference type="GO" id="GO:0003678">
    <property type="term" value="F:DNA helicase activity"/>
    <property type="evidence" value="ECO:0007669"/>
    <property type="project" value="TreeGrafter"/>
</dbReference>
<reference evidence="19" key="1">
    <citation type="journal article" date="2013" name="Genetics">
        <title>The draft genome and transcriptome of Panagrellus redivivus are shaped by the harsh demands of a free-living lifestyle.</title>
        <authorList>
            <person name="Srinivasan J."/>
            <person name="Dillman A.R."/>
            <person name="Macchietto M.G."/>
            <person name="Heikkinen L."/>
            <person name="Lakso M."/>
            <person name="Fracchia K.M."/>
            <person name="Antoshechkin I."/>
            <person name="Mortazavi A."/>
            <person name="Wong G."/>
            <person name="Sternberg P.W."/>
        </authorList>
    </citation>
    <scope>NUCLEOTIDE SEQUENCE [LARGE SCALE GENOMIC DNA]</scope>
    <source>
        <strain evidence="19">MT8872</strain>
    </source>
</reference>
<dbReference type="GO" id="GO:0008380">
    <property type="term" value="P:RNA splicing"/>
    <property type="evidence" value="ECO:0007669"/>
    <property type="project" value="UniProtKB-KW"/>
</dbReference>
<evidence type="ECO:0000256" key="1">
    <source>
        <dbReference type="ARBA" id="ARBA00004123"/>
    </source>
</evidence>
<evidence type="ECO:0000256" key="2">
    <source>
        <dbReference type="ARBA" id="ARBA00010140"/>
    </source>
</evidence>
<protein>
    <recommendedName>
        <fullName evidence="13">U5 small nuclear ribonucleoprotein 200 kDa helicase</fullName>
        <ecNumber evidence="3">3.6.4.13</ecNumber>
    </recommendedName>
</protein>
<evidence type="ECO:0000256" key="5">
    <source>
        <dbReference type="ARBA" id="ARBA00022728"/>
    </source>
</evidence>
<dbReference type="InterPro" id="IPR014756">
    <property type="entry name" value="Ig_E-set"/>
</dbReference>
<dbReference type="FunFam" id="1.10.10.10:FF:000012">
    <property type="entry name" value="U5 small nuclear ribonucleoprotein helicase"/>
    <property type="match status" value="1"/>
</dbReference>
<evidence type="ECO:0000256" key="6">
    <source>
        <dbReference type="ARBA" id="ARBA00022737"/>
    </source>
</evidence>
<dbReference type="EC" id="3.6.4.13" evidence="3"/>
<dbReference type="Pfam" id="PF18149">
    <property type="entry name" value="Helicase_PWI"/>
    <property type="match status" value="1"/>
</dbReference>
<feature type="domain" description="Helicase C-terminal" evidence="18">
    <location>
        <begin position="684"/>
        <end position="921"/>
    </location>
</feature>
<dbReference type="PANTHER" id="PTHR47961">
    <property type="entry name" value="DNA POLYMERASE THETA, PUTATIVE (AFU_ORTHOLOGUE AFUA_1G05260)-RELATED"/>
    <property type="match status" value="1"/>
</dbReference>
<dbReference type="SUPFAM" id="SSF81296">
    <property type="entry name" value="E set domains"/>
    <property type="match status" value="1"/>
</dbReference>
<evidence type="ECO:0000256" key="4">
    <source>
        <dbReference type="ARBA" id="ARBA00022664"/>
    </source>
</evidence>
<dbReference type="Pfam" id="PF21188">
    <property type="entry name" value="BRR2_plug"/>
    <property type="match status" value="1"/>
</dbReference>
<dbReference type="InterPro" id="IPR041094">
    <property type="entry name" value="Brr2_helicase_PWI"/>
</dbReference>
<feature type="domain" description="Helicase ATP-binding" evidence="17">
    <location>
        <begin position="1338"/>
        <end position="1514"/>
    </location>
</feature>
<keyword evidence="12" id="KW-0539">Nucleus</keyword>
<dbReference type="CDD" id="cd18021">
    <property type="entry name" value="DEXHc_Brr2_2"/>
    <property type="match status" value="1"/>
</dbReference>
<comment type="catalytic activity">
    <reaction evidence="14">
        <text>ATP + H2O = ADP + phosphate + H(+)</text>
        <dbReference type="Rhea" id="RHEA:13065"/>
        <dbReference type="ChEBI" id="CHEBI:15377"/>
        <dbReference type="ChEBI" id="CHEBI:15378"/>
        <dbReference type="ChEBI" id="CHEBI:30616"/>
        <dbReference type="ChEBI" id="CHEBI:43474"/>
        <dbReference type="ChEBI" id="CHEBI:456216"/>
        <dbReference type="EC" id="3.6.4.13"/>
    </reaction>
</comment>
<dbReference type="Gene3D" id="1.10.10.10">
    <property type="entry name" value="Winged helix-like DNA-binding domain superfamily/Winged helix DNA-binding domain"/>
    <property type="match status" value="2"/>
</dbReference>
<dbReference type="FunFam" id="3.40.50.300:FF:000368">
    <property type="entry name" value="U5 small nuclear ribonucleoprotein 200 kDa helicase"/>
    <property type="match status" value="1"/>
</dbReference>
<dbReference type="FunFam" id="1.10.150.20:FF:000013">
    <property type="entry name" value="U5 small nuclear ribonucleoprotein kDa helicase"/>
    <property type="match status" value="1"/>
</dbReference>
<dbReference type="InterPro" id="IPR050474">
    <property type="entry name" value="Hel308_SKI2-like"/>
</dbReference>
<feature type="domain" description="Helicase ATP-binding" evidence="17">
    <location>
        <begin position="490"/>
        <end position="673"/>
    </location>
</feature>
<dbReference type="Pfam" id="PF00270">
    <property type="entry name" value="DEAD"/>
    <property type="match status" value="2"/>
</dbReference>
<dbReference type="Gene3D" id="1.10.150.20">
    <property type="entry name" value="5' to 3' exonuclease, C-terminal subdomain"/>
    <property type="match status" value="2"/>
</dbReference>
<evidence type="ECO:0000259" key="17">
    <source>
        <dbReference type="PROSITE" id="PS51192"/>
    </source>
</evidence>
<feature type="compositionally biased region" description="Basic and acidic residues" evidence="16">
    <location>
        <begin position="52"/>
        <end position="67"/>
    </location>
</feature>
<dbReference type="WBParaSite" id="Pan_g1077.t1">
    <property type="protein sequence ID" value="Pan_g1077.t1"/>
    <property type="gene ID" value="Pan_g1077"/>
</dbReference>
<dbReference type="GO" id="GO:0016787">
    <property type="term" value="F:hydrolase activity"/>
    <property type="evidence" value="ECO:0007669"/>
    <property type="project" value="UniProtKB-KW"/>
</dbReference>
<evidence type="ECO:0000256" key="10">
    <source>
        <dbReference type="ARBA" id="ARBA00022840"/>
    </source>
</evidence>
<dbReference type="Pfam" id="PF02889">
    <property type="entry name" value="Sec63"/>
    <property type="match status" value="2"/>
</dbReference>
<name>A0A7E4UNZ2_PANRE</name>
<dbReference type="InterPro" id="IPR035892">
    <property type="entry name" value="C2_domain_sf"/>
</dbReference>
<dbReference type="SUPFAM" id="SSF158702">
    <property type="entry name" value="Sec63 N-terminal domain-like"/>
    <property type="match status" value="2"/>
</dbReference>
<dbReference type="InterPro" id="IPR057842">
    <property type="entry name" value="WH_MER3"/>
</dbReference>
<dbReference type="GO" id="GO:0005524">
    <property type="term" value="F:ATP binding"/>
    <property type="evidence" value="ECO:0007669"/>
    <property type="project" value="UniProtKB-KW"/>
</dbReference>
<dbReference type="InterPro" id="IPR036390">
    <property type="entry name" value="WH_DNA-bd_sf"/>
</dbReference>
<reference evidence="20" key="2">
    <citation type="submission" date="2020-10" db="UniProtKB">
        <authorList>
            <consortium name="WormBaseParasite"/>
        </authorList>
    </citation>
    <scope>IDENTIFICATION</scope>
</reference>
<dbReference type="GO" id="GO:0003724">
    <property type="term" value="F:RNA helicase activity"/>
    <property type="evidence" value="ECO:0007669"/>
    <property type="project" value="UniProtKB-EC"/>
</dbReference>
<dbReference type="InterPro" id="IPR036388">
    <property type="entry name" value="WH-like_DNA-bd_sf"/>
</dbReference>
<dbReference type="GO" id="GO:0006397">
    <property type="term" value="P:mRNA processing"/>
    <property type="evidence" value="ECO:0007669"/>
    <property type="project" value="UniProtKB-KW"/>
</dbReference>
<evidence type="ECO:0000256" key="9">
    <source>
        <dbReference type="ARBA" id="ARBA00022806"/>
    </source>
</evidence>
<dbReference type="PROSITE" id="PS51192">
    <property type="entry name" value="HELICASE_ATP_BIND_1"/>
    <property type="match status" value="2"/>
</dbReference>
<evidence type="ECO:0000256" key="14">
    <source>
        <dbReference type="ARBA" id="ARBA00047984"/>
    </source>
</evidence>
<keyword evidence="4" id="KW-0507">mRNA processing</keyword>
<proteinExistence type="inferred from homology"/>
<dbReference type="CDD" id="cd18795">
    <property type="entry name" value="SF2_C_Ski2"/>
    <property type="match status" value="2"/>
</dbReference>
<dbReference type="Gene3D" id="3.40.50.300">
    <property type="entry name" value="P-loop containing nucleotide triphosphate hydrolases"/>
    <property type="match status" value="4"/>
</dbReference>
<keyword evidence="11" id="KW-0508">mRNA splicing</keyword>
<comment type="similarity">
    <text evidence="2">Belongs to the helicase family. SKI2 subfamily.</text>
</comment>
<dbReference type="InterPro" id="IPR048863">
    <property type="entry name" value="BRR2_plug"/>
</dbReference>
<keyword evidence="10" id="KW-0067">ATP-binding</keyword>
<evidence type="ECO:0000256" key="8">
    <source>
        <dbReference type="ARBA" id="ARBA00022801"/>
    </source>
</evidence>
<sequence length="2151" mass="244125">MADEIARIQQYEYRQNSNLVLQVDYNYTDRRGRDEPTGEVMPLRQEMFTGHKMGDKFQRSNAPDEKKTNKKVTKSSKNNLKAATTVLQANEAGSNFYEPRTQETKQTHEILLGIMQDILGDQEPAIIHGAADEVLHDLKTDNIREKDKRKAVETLLGQKLPDEKYALIVNLSKKITDFVIEEEEAADAEDIDENYAVRVQFDDEEDEEDKAELDFEIREPDDYEDDQEGVEAVHDETLRRIDGSNDLDELNAPKKKVLQPRQVNAQWISRQVSKFYTDENEVQKHEREIIDILETAGDLRDCENKLVSVLDAYDLEKFGLVKTLLQNRAMILYCTKLAKAEPDEKASIEAEMAQSPELAAILSQLKDVDSNDDAKADAERRQRAAAKRAQEAGQAAVSASAYNAEPKFVKFDELAFAQGSHFNSSAKCRLPHGSTKTQKKSYESVIIPAQKPKPYGANEQDIPISDLPKWAQPGFKGFERLNRIQSKISDKALHSDGNLLVCAPTGAGKTNCALMCILHEMSKHMNTDGSVRKSEFKCVYIAPMRSLVQEMVGSFKKRLEPYGIEVGEMTGDQQMTKEQFMATQLIVCTPEKYDIITRKGGERAYSQLVRLIIIDEIHLLHDDRGPVLEAIVARTIRSCQQMQYQCRLVGLSATLPNYKDVALFLRVNIDDHLFFFDNSYRPVPLEQEYIGVTEKKAMKRYQAMNEIVYDKVLEHAGHNQVLIFVHSRKETAKTAKAIRDMCLERETLSRFIRDGSASAEILRNETGNAKNPDLADLLPYGFAIHHAGLPRLDRTLAEDLFADKHIQVLVSTATLAWGVNLPAHTVIIKGTQIYNAEKGCWTELGALDVMQMLGRAGRPQYDSKGEGIMITNYSELQFYLSLMNEQLPVESQMITKLPDMLNAEVVLGTVNNVVEASDWLAYTYLYIRMVASPSTYGIEADIRDLDALLEGPRANFVHSAALMLAKGNLVKYDPKSGLIQSTELGRIASHYYCTFESMETYNKLLKETATEIDLFRIFSMSSEFKQIHVREEEKMELQKLAELTPVPIREALDEPSAKINVLLQAYISQLKLEGFALQSDMVFVAQSAGRLFRAIFEIVLWRGWASLALKVLGLCKMVNTRQWQSLNPLHQFKKIPQDLVKVLDNKNITFDRLYDLDAHQLGELIKIPKMGKPLHKFIRQVPKVDLSTVIVPITRSTLKLELTITPEFQWDERVHGNSEGFWIFIEDVNGEVILHHEFFLLKQKYAEDDHIVKMFVPVFDPLPPLYYVRVVSDRWLGSETILPISFRHLILPDKYPPPTELLDLQPLPLNALGNPEFEAIFESKGISVFNPIQTQVFRAFYSTNDNVFLGAPHGSGKLTCAEFALLRHFENNPESKAVYVTLNEQVAARVCDEWNARIGTALNKPFVLLTGETATDLKLLQRGSVIVATADRWDNISRRWKQRKNVQAVKLFIADDLQMMGDALDGPAMEVVCSRMRYMSSQLESKLRIVVLSSSLANAKDVCQWLGCTCFNFTPSVRPIPLELFIQTFNLSHTASRLAAMVRPVYAAILRHGGKVRPKPALVFVPSRRQTRSTADDLITYAMSDRQPQRFLHVNEDDPDFRQLVSSVSDESLAEALLKGIGFIHEGMTSKDIEIVENLFASEAIQVLIVPRTLCYQVKAVAYVVIIMDTQVYNGQHHVYEDYPVSDVLHMMGLANRPGRDEEARVVLMCQANKKDYFKKFLYEPLPLESHLDSCLHDHFNAEVVTKTIENKQDAVDYLTWTFLYRRMTQNPNYYSLQGVTHRHLSEALSELVENTLKDLENSQCIAVKDEMDTLPLNLGIIASYYYISYTTIELFSLSLKPKTKARGLLEIISNASEFANFPVRYKEDSVLKKLAERLPNTLKNQKWSSPHTKVLLLLNAHLSRIQLSAELNKDIEFIVLKATRLTQACVDVLSNNSWLNPAIHAMDLSQMLTQAMYSNESCMKQLPHSSPALLERCKEAEVDSIFALLELEDDARTNLLRMNNAELADVARFCNNFPAIEVIHKVSASKATVGETIEVDVVLDRENDVNGAAPPVVAPFYPLKRKDEGWWVVIGVPETNTLCAIRRTTVMTEAKVNLSFPATTPGKHTYKLYFMCDSYIGADQEFEFTIRVDEEKSERRDRKRRHPVDD</sequence>
<keyword evidence="6" id="KW-0677">Repeat</keyword>
<evidence type="ECO:0000256" key="15">
    <source>
        <dbReference type="ARBA" id="ARBA00054527"/>
    </source>
</evidence>
<dbReference type="FunFam" id="1.10.10.10:FF:000024">
    <property type="entry name" value="U5 small nuclear ribonucleoprotein helicase"/>
    <property type="match status" value="1"/>
</dbReference>
<dbReference type="InterPro" id="IPR014001">
    <property type="entry name" value="Helicase_ATP-bd"/>
</dbReference>
<dbReference type="FunFam" id="1.10.3380.10:FF:000001">
    <property type="entry name" value="U5 small nuclear ribonucleoprotein helicase"/>
    <property type="match status" value="1"/>
</dbReference>
<dbReference type="FunFam" id="1.10.3380.10:FF:000002">
    <property type="entry name" value="Activating signal cointegrator 1 complex subunit 3"/>
    <property type="match status" value="1"/>
</dbReference>
<dbReference type="Gene3D" id="1.10.3380.10">
    <property type="entry name" value="Sec63 N-terminal domain-like domain"/>
    <property type="match status" value="2"/>
</dbReference>
<keyword evidence="8" id="KW-0378">Hydrolase</keyword>
<evidence type="ECO:0000259" key="18">
    <source>
        <dbReference type="PROSITE" id="PS51194"/>
    </source>
</evidence>
<dbReference type="Pfam" id="PF00271">
    <property type="entry name" value="Helicase_C"/>
    <property type="match status" value="1"/>
</dbReference>
<dbReference type="InterPro" id="IPR004179">
    <property type="entry name" value="Sec63-dom"/>
</dbReference>
<dbReference type="PROSITE" id="PS51194">
    <property type="entry name" value="HELICASE_CTER"/>
    <property type="match status" value="1"/>
</dbReference>
<dbReference type="InterPro" id="IPR011545">
    <property type="entry name" value="DEAD/DEAH_box_helicase_dom"/>
</dbReference>
<evidence type="ECO:0000256" key="12">
    <source>
        <dbReference type="ARBA" id="ARBA00023242"/>
    </source>
</evidence>
<keyword evidence="5" id="KW-0747">Spliceosome</keyword>
<feature type="region of interest" description="Disordered" evidence="16">
    <location>
        <begin position="52"/>
        <end position="79"/>
    </location>
</feature>
<dbReference type="Proteomes" id="UP000492821">
    <property type="component" value="Unassembled WGS sequence"/>
</dbReference>
<keyword evidence="19" id="KW-1185">Reference proteome</keyword>
<evidence type="ECO:0000256" key="3">
    <source>
        <dbReference type="ARBA" id="ARBA00012552"/>
    </source>
</evidence>
<dbReference type="PANTHER" id="PTHR47961:SF4">
    <property type="entry name" value="ACTIVATING SIGNAL COINTEGRATOR 1 COMPLEX SUBUNIT 3"/>
    <property type="match status" value="1"/>
</dbReference>
<dbReference type="GO" id="GO:0000712">
    <property type="term" value="P:resolution of meiotic recombination intermediates"/>
    <property type="evidence" value="ECO:0007669"/>
    <property type="project" value="TreeGrafter"/>
</dbReference>
<keyword evidence="7" id="KW-0547">Nucleotide-binding</keyword>
<evidence type="ECO:0000256" key="7">
    <source>
        <dbReference type="ARBA" id="ARBA00022741"/>
    </source>
</evidence>
<dbReference type="InterPro" id="IPR001650">
    <property type="entry name" value="Helicase_C-like"/>
</dbReference>
<dbReference type="FunFam" id="2.60.40.150:FF:000004">
    <property type="entry name" value="RNA helicase, activating signal cointegrator 1"/>
    <property type="match status" value="1"/>
</dbReference>
<dbReference type="Gene3D" id="2.60.40.150">
    <property type="entry name" value="C2 domain"/>
    <property type="match status" value="2"/>
</dbReference>
<dbReference type="GO" id="GO:0003676">
    <property type="term" value="F:nucleic acid binding"/>
    <property type="evidence" value="ECO:0007669"/>
    <property type="project" value="InterPro"/>
</dbReference>
<accession>A0A7E4UNZ2</accession>
<dbReference type="SMART" id="SM00490">
    <property type="entry name" value="HELICc"/>
    <property type="match status" value="2"/>
</dbReference>
<dbReference type="CDD" id="cd18019">
    <property type="entry name" value="DEXHc_Brr2_1"/>
    <property type="match status" value="1"/>
</dbReference>
<dbReference type="GO" id="GO:0005681">
    <property type="term" value="C:spliceosomal complex"/>
    <property type="evidence" value="ECO:0007669"/>
    <property type="project" value="UniProtKB-KW"/>
</dbReference>
<evidence type="ECO:0000313" key="20">
    <source>
        <dbReference type="WBParaSite" id="Pan_g1077.t1"/>
    </source>
</evidence>
<evidence type="ECO:0000256" key="13">
    <source>
        <dbReference type="ARBA" id="ARBA00034541"/>
    </source>
</evidence>
<dbReference type="SUPFAM" id="SSF52540">
    <property type="entry name" value="P-loop containing nucleoside triphosphate hydrolases"/>
    <property type="match status" value="4"/>
</dbReference>
<dbReference type="SMART" id="SM00487">
    <property type="entry name" value="DEXDc"/>
    <property type="match status" value="2"/>
</dbReference>
<feature type="compositionally biased region" description="Basic and acidic residues" evidence="16">
    <location>
        <begin position="370"/>
        <end position="382"/>
    </location>
</feature>
<dbReference type="Pfam" id="PF23445">
    <property type="entry name" value="WHD_SNRNP200"/>
    <property type="match status" value="2"/>
</dbReference>
<dbReference type="SMART" id="SM00973">
    <property type="entry name" value="Sec63"/>
    <property type="match status" value="2"/>
</dbReference>
<dbReference type="InterPro" id="IPR027417">
    <property type="entry name" value="P-loop_NTPase"/>
</dbReference>
<organism evidence="19 20">
    <name type="scientific">Panagrellus redivivus</name>
    <name type="common">Microworm</name>
    <dbReference type="NCBI Taxonomy" id="6233"/>
    <lineage>
        <taxon>Eukaryota</taxon>
        <taxon>Metazoa</taxon>
        <taxon>Ecdysozoa</taxon>
        <taxon>Nematoda</taxon>
        <taxon>Chromadorea</taxon>
        <taxon>Rhabditida</taxon>
        <taxon>Tylenchina</taxon>
        <taxon>Panagrolaimomorpha</taxon>
        <taxon>Panagrolaimoidea</taxon>
        <taxon>Panagrolaimidae</taxon>
        <taxon>Panagrellus</taxon>
    </lineage>
</organism>
<comment type="function">
    <text evidence="15">Catalyzes the ATP-dependent unwinding of U4/U6 RNA duplices, an essential step in the assembly of a catalytically active spliceosome. Plays a role in pre-mRNA splicing.</text>
</comment>